<dbReference type="Proteomes" id="UP000002457">
    <property type="component" value="Chromosome"/>
</dbReference>
<dbReference type="AlphaFoldDB" id="B8GK46"/>
<dbReference type="HOGENOM" id="CLU_065512_0_0_2"/>
<dbReference type="KEGG" id="mpl:Mpal_1811"/>
<reference evidence="1 2" key="1">
    <citation type="journal article" date="2015" name="Genome Announc.">
        <title>Complete Genome Sequence of Methanosphaerula palustris E1-9CT, a Hydrogenotrophic Methanogen Isolated from a Minerotrophic Fen Peatland.</title>
        <authorList>
            <person name="Cadillo-Quiroz H."/>
            <person name="Browne P."/>
            <person name="Kyrpides N."/>
            <person name="Woyke T."/>
            <person name="Goodwin L."/>
            <person name="Detter C."/>
            <person name="Yavitt J.B."/>
            <person name="Zinder S.H."/>
        </authorList>
    </citation>
    <scope>NUCLEOTIDE SEQUENCE [LARGE SCALE GENOMIC DNA]</scope>
    <source>
        <strain evidence="2">ATCC BAA-1556 / DSM 19958 / E1-9c</strain>
    </source>
</reference>
<dbReference type="RefSeq" id="WP_012618436.1">
    <property type="nucleotide sequence ID" value="NC_011832.1"/>
</dbReference>
<dbReference type="eggNOG" id="arCOG09475">
    <property type="taxonomic scope" value="Archaea"/>
</dbReference>
<dbReference type="EMBL" id="CP001338">
    <property type="protein sequence ID" value="ACL17117.1"/>
    <property type="molecule type" value="Genomic_DNA"/>
</dbReference>
<proteinExistence type="predicted"/>
<dbReference type="GeneID" id="7270357"/>
<name>B8GK46_METPE</name>
<evidence type="ECO:0000313" key="1">
    <source>
        <dbReference type="EMBL" id="ACL17117.1"/>
    </source>
</evidence>
<protein>
    <submittedName>
        <fullName evidence="1">Uncharacterized protein</fullName>
    </submittedName>
</protein>
<evidence type="ECO:0000313" key="2">
    <source>
        <dbReference type="Proteomes" id="UP000002457"/>
    </source>
</evidence>
<keyword evidence="2" id="KW-1185">Reference proteome</keyword>
<organism evidence="1 2">
    <name type="scientific">Methanosphaerula palustris (strain ATCC BAA-1556 / DSM 19958 / E1-9c)</name>
    <dbReference type="NCBI Taxonomy" id="521011"/>
    <lineage>
        <taxon>Archaea</taxon>
        <taxon>Methanobacteriati</taxon>
        <taxon>Methanobacteriota</taxon>
        <taxon>Stenosarchaea group</taxon>
        <taxon>Methanomicrobia</taxon>
        <taxon>Methanomicrobiales</taxon>
        <taxon>Methanoregulaceae</taxon>
        <taxon>Methanosphaerula</taxon>
    </lineage>
</organism>
<accession>B8GK46</accession>
<dbReference type="OrthoDB" id="112349at2157"/>
<sequence precursor="true">MIVLLLSVGMVAFSPVAAIDIPYHHTWIDMTNGAFWSNLSSGGLNQSYYVKYDSGGNQIHITNSPLVSAGQVNHNYTASGSESGTFYLADNGGRGFNDDLVLMVAVQHPVPSGFSLGINASGYRWQPTAVLNQVPAKSDLHYVNGAVNQYFTASNFSEYTSQDQKPNSVAGYDIFDGQGTSTDPSYDVSFIDLNLGDLGSNYTVKYADSLINNGTVKVDYNVTGLTSGGEDIPLAYNVYAWCNQSNAGKGISWTNALSTTGASGLDINNPYE</sequence>
<gene>
    <name evidence="1" type="ordered locus">Mpal_1811</name>
</gene>